<accession>A0ABP7JWH9</accession>
<sequence>MRTVSACAGVVSTTPETVVQTAATVSEARREEDLLGNGIPPGTYVGAGTKVEYGAAAGGRRDARRSAGPPAPRRCR</sequence>
<proteinExistence type="predicted"/>
<keyword evidence="3" id="KW-1185">Reference proteome</keyword>
<comment type="caution">
    <text evidence="2">The sequence shown here is derived from an EMBL/GenBank/DDBJ whole genome shotgun (WGS) entry which is preliminary data.</text>
</comment>
<evidence type="ECO:0008006" key="4">
    <source>
        <dbReference type="Google" id="ProtNLM"/>
    </source>
</evidence>
<name>A0ABP7JWH9_9ACTN</name>
<feature type="region of interest" description="Disordered" evidence="1">
    <location>
        <begin position="55"/>
        <end position="76"/>
    </location>
</feature>
<evidence type="ECO:0000313" key="3">
    <source>
        <dbReference type="Proteomes" id="UP001501563"/>
    </source>
</evidence>
<reference evidence="3" key="1">
    <citation type="journal article" date="2019" name="Int. J. Syst. Evol. Microbiol.">
        <title>The Global Catalogue of Microorganisms (GCM) 10K type strain sequencing project: providing services to taxonomists for standard genome sequencing and annotation.</title>
        <authorList>
            <consortium name="The Broad Institute Genomics Platform"/>
            <consortium name="The Broad Institute Genome Sequencing Center for Infectious Disease"/>
            <person name="Wu L."/>
            <person name="Ma J."/>
        </authorList>
    </citation>
    <scope>NUCLEOTIDE SEQUENCE [LARGE SCALE GENOMIC DNA]</scope>
    <source>
        <strain evidence="3">JCM 16578</strain>
    </source>
</reference>
<dbReference type="EMBL" id="BAAAZA010000005">
    <property type="protein sequence ID" value="GAA3857523.1"/>
    <property type="molecule type" value="Genomic_DNA"/>
</dbReference>
<protein>
    <recommendedName>
        <fullName evidence="4">Fumarylacetoacetase-like C-terminal domain-containing protein</fullName>
    </recommendedName>
</protein>
<evidence type="ECO:0000256" key="1">
    <source>
        <dbReference type="SAM" id="MobiDB-lite"/>
    </source>
</evidence>
<organism evidence="2 3">
    <name type="scientific">Streptomyces lannensis</name>
    <dbReference type="NCBI Taxonomy" id="766498"/>
    <lineage>
        <taxon>Bacteria</taxon>
        <taxon>Bacillati</taxon>
        <taxon>Actinomycetota</taxon>
        <taxon>Actinomycetes</taxon>
        <taxon>Kitasatosporales</taxon>
        <taxon>Streptomycetaceae</taxon>
        <taxon>Streptomyces</taxon>
    </lineage>
</organism>
<evidence type="ECO:0000313" key="2">
    <source>
        <dbReference type="EMBL" id="GAA3857523.1"/>
    </source>
</evidence>
<gene>
    <name evidence="2" type="ORF">GCM10022207_21060</name>
</gene>
<dbReference type="Proteomes" id="UP001501563">
    <property type="component" value="Unassembled WGS sequence"/>
</dbReference>